<comment type="caution">
    <text evidence="1">The sequence shown here is derived from an EMBL/GenBank/DDBJ whole genome shotgun (WGS) entry which is preliminary data.</text>
</comment>
<dbReference type="Proteomes" id="UP001059596">
    <property type="component" value="Unassembled WGS sequence"/>
</dbReference>
<dbReference type="EMBL" id="JAMKOV010000004">
    <property type="protein sequence ID" value="KAI8040520.1"/>
    <property type="molecule type" value="Genomic_DNA"/>
</dbReference>
<keyword evidence="2" id="KW-1185">Reference proteome</keyword>
<sequence length="131" mass="15399">ARQLVVIFSLFPQIAVKQYVCHVYFKRLRCVSKSHICSIIYIFSLKSRTSATFLYLAKAAVQQKRRKMAEKRNQIKVKYHKASAHSHSHSFAVWKLKSETNTRITRRIRILLAAPESRQHFLAFAARRLRL</sequence>
<evidence type="ECO:0000313" key="2">
    <source>
        <dbReference type="Proteomes" id="UP001059596"/>
    </source>
</evidence>
<feature type="non-terminal residue" evidence="1">
    <location>
        <position position="131"/>
    </location>
</feature>
<proteinExistence type="predicted"/>
<dbReference type="AlphaFoldDB" id="A0A9Q0BQV1"/>
<reference evidence="1" key="1">
    <citation type="journal article" date="2023" name="Genome Biol. Evol.">
        <title>Long-read-based Genome Assembly of Drosophila gunungcola Reveals Fewer Chemosensory Genes in Flower-breeding Species.</title>
        <authorList>
            <person name="Negi A."/>
            <person name="Liao B.Y."/>
            <person name="Yeh S.D."/>
        </authorList>
    </citation>
    <scope>NUCLEOTIDE SEQUENCE</scope>
    <source>
        <strain evidence="1">Sukarami</strain>
    </source>
</reference>
<protein>
    <submittedName>
        <fullName evidence="1">Uncharacterized protein</fullName>
    </submittedName>
</protein>
<evidence type="ECO:0000313" key="1">
    <source>
        <dbReference type="EMBL" id="KAI8040520.1"/>
    </source>
</evidence>
<name>A0A9Q0BQV1_9MUSC</name>
<accession>A0A9Q0BQV1</accession>
<organism evidence="1 2">
    <name type="scientific">Drosophila gunungcola</name>
    <name type="common">fruit fly</name>
    <dbReference type="NCBI Taxonomy" id="103775"/>
    <lineage>
        <taxon>Eukaryota</taxon>
        <taxon>Metazoa</taxon>
        <taxon>Ecdysozoa</taxon>
        <taxon>Arthropoda</taxon>
        <taxon>Hexapoda</taxon>
        <taxon>Insecta</taxon>
        <taxon>Pterygota</taxon>
        <taxon>Neoptera</taxon>
        <taxon>Endopterygota</taxon>
        <taxon>Diptera</taxon>
        <taxon>Brachycera</taxon>
        <taxon>Muscomorpha</taxon>
        <taxon>Ephydroidea</taxon>
        <taxon>Drosophilidae</taxon>
        <taxon>Drosophila</taxon>
        <taxon>Sophophora</taxon>
    </lineage>
</organism>
<gene>
    <name evidence="1" type="ORF">M5D96_006463</name>
</gene>